<evidence type="ECO:0000256" key="8">
    <source>
        <dbReference type="ARBA" id="ARBA00022989"/>
    </source>
</evidence>
<evidence type="ECO:0000313" key="15">
    <source>
        <dbReference type="Proteomes" id="UP001367676"/>
    </source>
</evidence>
<comment type="similarity">
    <text evidence="3 11">Belongs to the TRAP-beta family.</text>
</comment>
<name>A0AAN9T792_9HEMI</name>
<evidence type="ECO:0000256" key="3">
    <source>
        <dbReference type="ARBA" id="ARBA00005610"/>
    </source>
</evidence>
<evidence type="ECO:0000256" key="4">
    <source>
        <dbReference type="ARBA" id="ARBA00021110"/>
    </source>
</evidence>
<evidence type="ECO:0000313" key="14">
    <source>
        <dbReference type="EMBL" id="KAK7572185.1"/>
    </source>
</evidence>
<evidence type="ECO:0000256" key="9">
    <source>
        <dbReference type="ARBA" id="ARBA00023136"/>
    </source>
</evidence>
<protein>
    <recommendedName>
        <fullName evidence="4 11">Translocon-associated protein subunit beta</fullName>
        <shortName evidence="11">TRAP-beta</shortName>
    </recommendedName>
    <alternativeName>
        <fullName evidence="11">Signal sequence receptor subunit beta</fullName>
    </alternativeName>
</protein>
<dbReference type="PANTHER" id="PTHR12861">
    <property type="entry name" value="TRANSLOCON-ASSOCIATED PROTEIN, BETA SUBUNIT PRECURSOR TRAP-BETA SIGNAL SEQUENCE RECEPTOR BETA SUBUNIT"/>
    <property type="match status" value="1"/>
</dbReference>
<dbReference type="EMBL" id="JBBCAQ010000038">
    <property type="protein sequence ID" value="KAK7572185.1"/>
    <property type="molecule type" value="Genomic_DNA"/>
</dbReference>
<keyword evidence="6 13" id="KW-0732">Signal</keyword>
<evidence type="ECO:0000256" key="10">
    <source>
        <dbReference type="ARBA" id="ARBA00023180"/>
    </source>
</evidence>
<feature type="transmembrane region" description="Helical" evidence="12">
    <location>
        <begin position="158"/>
        <end position="178"/>
    </location>
</feature>
<comment type="function">
    <text evidence="1 11">TRAP proteins are part of a complex whose function is to bind calcium to the ER membrane and thereby regulate the retention of ER resident proteins.</text>
</comment>
<gene>
    <name evidence="14" type="ORF">V9T40_014657</name>
</gene>
<organism evidence="14 15">
    <name type="scientific">Parthenolecanium corni</name>
    <dbReference type="NCBI Taxonomy" id="536013"/>
    <lineage>
        <taxon>Eukaryota</taxon>
        <taxon>Metazoa</taxon>
        <taxon>Ecdysozoa</taxon>
        <taxon>Arthropoda</taxon>
        <taxon>Hexapoda</taxon>
        <taxon>Insecta</taxon>
        <taxon>Pterygota</taxon>
        <taxon>Neoptera</taxon>
        <taxon>Paraneoptera</taxon>
        <taxon>Hemiptera</taxon>
        <taxon>Sternorrhyncha</taxon>
        <taxon>Coccoidea</taxon>
        <taxon>Coccidae</taxon>
        <taxon>Parthenolecanium</taxon>
    </lineage>
</organism>
<accession>A0AAN9T792</accession>
<keyword evidence="5 12" id="KW-0812">Transmembrane</keyword>
<evidence type="ECO:0000256" key="11">
    <source>
        <dbReference type="PIRNR" id="PIRNR016400"/>
    </source>
</evidence>
<dbReference type="PANTHER" id="PTHR12861:SF3">
    <property type="entry name" value="TRANSLOCON-ASSOCIATED PROTEIN SUBUNIT BETA"/>
    <property type="match status" value="1"/>
</dbReference>
<evidence type="ECO:0000256" key="12">
    <source>
        <dbReference type="SAM" id="Phobius"/>
    </source>
</evidence>
<dbReference type="AlphaFoldDB" id="A0AAN9T792"/>
<dbReference type="PIRSF" id="PIRSF016400">
    <property type="entry name" value="TRAP_beta"/>
    <property type="match status" value="1"/>
</dbReference>
<keyword evidence="7 11" id="KW-0256">Endoplasmic reticulum</keyword>
<evidence type="ECO:0000256" key="7">
    <source>
        <dbReference type="ARBA" id="ARBA00022824"/>
    </source>
</evidence>
<keyword evidence="8 12" id="KW-1133">Transmembrane helix</keyword>
<keyword evidence="10" id="KW-0325">Glycoprotein</keyword>
<proteinExistence type="inferred from homology"/>
<feature type="chain" id="PRO_5042827856" description="Translocon-associated protein subunit beta" evidence="13">
    <location>
        <begin position="21"/>
        <end position="197"/>
    </location>
</feature>
<comment type="subunit">
    <text evidence="11">Heterotetramer of TRAP-alpha, TRAP-beta, TRAP-delta and TRAP-gamma.</text>
</comment>
<dbReference type="InterPro" id="IPR008856">
    <property type="entry name" value="TRAP_beta"/>
</dbReference>
<comment type="subcellular location">
    <subcellularLocation>
        <location evidence="2">Endoplasmic reticulum membrane</location>
        <topology evidence="2">Single-pass type I membrane protein</topology>
    </subcellularLocation>
</comment>
<reference evidence="14 15" key="1">
    <citation type="submission" date="2024-03" db="EMBL/GenBank/DDBJ databases">
        <title>Adaptation during the transition from Ophiocordyceps entomopathogen to insect associate is accompanied by gene loss and intensified selection.</title>
        <authorList>
            <person name="Ward C.M."/>
            <person name="Onetto C.A."/>
            <person name="Borneman A.R."/>
        </authorList>
    </citation>
    <scope>NUCLEOTIDE SEQUENCE [LARGE SCALE GENOMIC DNA]</scope>
    <source>
        <strain evidence="14">AWRI1</strain>
        <tissue evidence="14">Single Adult Female</tissue>
    </source>
</reference>
<sequence length="197" mass="22045">MWSKKLFIIALLGLLTCCSCGEEEVSAARLLISKHILNKYLVQDMDIVVKYTLYNVGNVAAQDVVLIDDSFPTDSFITAGGQLGVRIDRIPPGGNVSHTVVVRPTKYGHFNFSSANCQYKSSETAEEIQNAISSEPGEGRIINFRDYDKKFSPHVLDWAAFAIMTMPSIIIPFILFWSSKTKYETIAKQKKEKSLKD</sequence>
<dbReference type="GO" id="GO:0005789">
    <property type="term" value="C:endoplasmic reticulum membrane"/>
    <property type="evidence" value="ECO:0007669"/>
    <property type="project" value="UniProtKB-SubCell"/>
</dbReference>
<comment type="caution">
    <text evidence="14">The sequence shown here is derived from an EMBL/GenBank/DDBJ whole genome shotgun (WGS) entry which is preliminary data.</text>
</comment>
<feature type="signal peptide" evidence="13">
    <location>
        <begin position="1"/>
        <end position="20"/>
    </location>
</feature>
<evidence type="ECO:0000256" key="1">
    <source>
        <dbReference type="ARBA" id="ARBA00002838"/>
    </source>
</evidence>
<evidence type="ECO:0000256" key="2">
    <source>
        <dbReference type="ARBA" id="ARBA00004115"/>
    </source>
</evidence>
<keyword evidence="15" id="KW-1185">Reference proteome</keyword>
<evidence type="ECO:0000256" key="5">
    <source>
        <dbReference type="ARBA" id="ARBA00022692"/>
    </source>
</evidence>
<evidence type="ECO:0000256" key="6">
    <source>
        <dbReference type="ARBA" id="ARBA00022729"/>
    </source>
</evidence>
<dbReference type="Proteomes" id="UP001367676">
    <property type="component" value="Unassembled WGS sequence"/>
</dbReference>
<dbReference type="Pfam" id="PF05753">
    <property type="entry name" value="TRAP_beta"/>
    <property type="match status" value="1"/>
</dbReference>
<keyword evidence="9 11" id="KW-0472">Membrane</keyword>
<evidence type="ECO:0000256" key="13">
    <source>
        <dbReference type="SAM" id="SignalP"/>
    </source>
</evidence>